<protein>
    <submittedName>
        <fullName evidence="1">Uncharacterized protein</fullName>
    </submittedName>
</protein>
<evidence type="ECO:0000313" key="1">
    <source>
        <dbReference type="EMBL" id="GAU36559.1"/>
    </source>
</evidence>
<keyword evidence="2" id="KW-1185">Reference proteome</keyword>
<accession>A0A2Z6NYH7</accession>
<sequence length="144" mass="15766">MSSNVRTMQCNELHMDGGLNHIPILGSINLSKHLEFITVCLVEGYNNVVKKGQFHGASSHMLLENATCSGLASLPPFLEKMMFINVALIIIKSSCSQDTIGHISFMTSSLTSLQPPISFCDALIPQGTFSFRMMLQSLNLPAYT</sequence>
<name>A0A2Z6NYH7_TRISU</name>
<reference evidence="2" key="1">
    <citation type="journal article" date="2017" name="Front. Plant Sci.">
        <title>Climate Clever Clovers: New Paradigm to Reduce the Environmental Footprint of Ruminants by Breeding Low Methanogenic Forages Utilizing Haplotype Variation.</title>
        <authorList>
            <person name="Kaur P."/>
            <person name="Appels R."/>
            <person name="Bayer P.E."/>
            <person name="Keeble-Gagnere G."/>
            <person name="Wang J."/>
            <person name="Hirakawa H."/>
            <person name="Shirasawa K."/>
            <person name="Vercoe P."/>
            <person name="Stefanova K."/>
            <person name="Durmic Z."/>
            <person name="Nichols P."/>
            <person name="Revell C."/>
            <person name="Isobe S.N."/>
            <person name="Edwards D."/>
            <person name="Erskine W."/>
        </authorList>
    </citation>
    <scope>NUCLEOTIDE SEQUENCE [LARGE SCALE GENOMIC DNA]</scope>
    <source>
        <strain evidence="2">cv. Daliak</strain>
    </source>
</reference>
<gene>
    <name evidence="1" type="ORF">TSUD_277650</name>
</gene>
<dbReference type="EMBL" id="DF973633">
    <property type="protein sequence ID" value="GAU36559.1"/>
    <property type="molecule type" value="Genomic_DNA"/>
</dbReference>
<dbReference type="Proteomes" id="UP000242715">
    <property type="component" value="Unassembled WGS sequence"/>
</dbReference>
<organism evidence="1 2">
    <name type="scientific">Trifolium subterraneum</name>
    <name type="common">Subterranean clover</name>
    <dbReference type="NCBI Taxonomy" id="3900"/>
    <lineage>
        <taxon>Eukaryota</taxon>
        <taxon>Viridiplantae</taxon>
        <taxon>Streptophyta</taxon>
        <taxon>Embryophyta</taxon>
        <taxon>Tracheophyta</taxon>
        <taxon>Spermatophyta</taxon>
        <taxon>Magnoliopsida</taxon>
        <taxon>eudicotyledons</taxon>
        <taxon>Gunneridae</taxon>
        <taxon>Pentapetalae</taxon>
        <taxon>rosids</taxon>
        <taxon>fabids</taxon>
        <taxon>Fabales</taxon>
        <taxon>Fabaceae</taxon>
        <taxon>Papilionoideae</taxon>
        <taxon>50 kb inversion clade</taxon>
        <taxon>NPAAA clade</taxon>
        <taxon>Hologalegina</taxon>
        <taxon>IRL clade</taxon>
        <taxon>Trifolieae</taxon>
        <taxon>Trifolium</taxon>
    </lineage>
</organism>
<dbReference type="AlphaFoldDB" id="A0A2Z6NYH7"/>
<proteinExistence type="predicted"/>
<evidence type="ECO:0000313" key="2">
    <source>
        <dbReference type="Proteomes" id="UP000242715"/>
    </source>
</evidence>